<dbReference type="PANTHER" id="PTHR32305">
    <property type="match status" value="1"/>
</dbReference>
<dbReference type="InterPro" id="IPR001202">
    <property type="entry name" value="WW_dom"/>
</dbReference>
<feature type="signal peptide" evidence="3">
    <location>
        <begin position="1"/>
        <end position="25"/>
    </location>
</feature>
<keyword evidence="1" id="KW-0677">Repeat</keyword>
<dbReference type="InterPro" id="IPR036844">
    <property type="entry name" value="Hint_dom_sf"/>
</dbReference>
<dbReference type="Pfam" id="PF07591">
    <property type="entry name" value="PT-HINT"/>
    <property type="match status" value="1"/>
</dbReference>
<feature type="region of interest" description="Disordered" evidence="2">
    <location>
        <begin position="43"/>
        <end position="76"/>
    </location>
</feature>
<evidence type="ECO:0000259" key="4">
    <source>
        <dbReference type="PROSITE" id="PS01159"/>
    </source>
</evidence>
<dbReference type="RefSeq" id="WP_143342763.1">
    <property type="nucleotide sequence ID" value="NZ_JAGIOO010000001.1"/>
</dbReference>
<evidence type="ECO:0000313" key="6">
    <source>
        <dbReference type="Proteomes" id="UP001519363"/>
    </source>
</evidence>
<evidence type="ECO:0000256" key="3">
    <source>
        <dbReference type="SAM" id="SignalP"/>
    </source>
</evidence>
<proteinExistence type="predicted"/>
<feature type="region of interest" description="Disordered" evidence="2">
    <location>
        <begin position="1554"/>
        <end position="1576"/>
    </location>
</feature>
<accession>A0ABS5ANC4</accession>
<name>A0ABS5ANC4_9PSEU</name>
<evidence type="ECO:0000256" key="2">
    <source>
        <dbReference type="SAM" id="MobiDB-lite"/>
    </source>
</evidence>
<dbReference type="Proteomes" id="UP001519363">
    <property type="component" value="Unassembled WGS sequence"/>
</dbReference>
<feature type="domain" description="WW" evidence="4">
    <location>
        <begin position="228"/>
        <end position="253"/>
    </location>
</feature>
<reference evidence="5 6" key="1">
    <citation type="submission" date="2021-03" db="EMBL/GenBank/DDBJ databases">
        <title>Sequencing the genomes of 1000 actinobacteria strains.</title>
        <authorList>
            <person name="Klenk H.-P."/>
        </authorList>
    </citation>
    <scope>NUCLEOTIDE SEQUENCE [LARGE SCALE GENOMIC DNA]</scope>
    <source>
        <strain evidence="5 6">DSM 44580</strain>
    </source>
</reference>
<evidence type="ECO:0000256" key="1">
    <source>
        <dbReference type="ARBA" id="ARBA00022737"/>
    </source>
</evidence>
<dbReference type="InterPro" id="IPR050708">
    <property type="entry name" value="T6SS_VgrG/RHS"/>
</dbReference>
<feature type="region of interest" description="Disordered" evidence="2">
    <location>
        <begin position="764"/>
        <end position="792"/>
    </location>
</feature>
<dbReference type="SMART" id="SM00306">
    <property type="entry name" value="HintN"/>
    <property type="match status" value="1"/>
</dbReference>
<keyword evidence="3" id="KW-0732">Signal</keyword>
<dbReference type="NCBIfam" id="TIGR01643">
    <property type="entry name" value="YD_repeat_2x"/>
    <property type="match status" value="2"/>
</dbReference>
<dbReference type="SUPFAM" id="SSF51294">
    <property type="entry name" value="Hedgehog/intein (Hint) domain"/>
    <property type="match status" value="1"/>
</dbReference>
<protein>
    <submittedName>
        <fullName evidence="5">RHS repeat-associated protein</fullName>
    </submittedName>
</protein>
<dbReference type="PROSITE" id="PS01159">
    <property type="entry name" value="WW_DOMAIN_1"/>
    <property type="match status" value="1"/>
</dbReference>
<dbReference type="Gene3D" id="2.180.10.10">
    <property type="entry name" value="RHS repeat-associated core"/>
    <property type="match status" value="2"/>
</dbReference>
<dbReference type="EMBL" id="JAGIOO010000001">
    <property type="protein sequence ID" value="MBP2477737.1"/>
    <property type="molecule type" value="Genomic_DNA"/>
</dbReference>
<dbReference type="InterPro" id="IPR031325">
    <property type="entry name" value="RHS_repeat"/>
</dbReference>
<dbReference type="Gene3D" id="2.170.16.10">
    <property type="entry name" value="Hedgehog/Intein (Hint) domain"/>
    <property type="match status" value="1"/>
</dbReference>
<dbReference type="NCBIfam" id="TIGR03696">
    <property type="entry name" value="Rhs_assc_core"/>
    <property type="match status" value="1"/>
</dbReference>
<dbReference type="InterPro" id="IPR006530">
    <property type="entry name" value="YD"/>
</dbReference>
<dbReference type="InterPro" id="IPR003587">
    <property type="entry name" value="Hint_dom_N"/>
</dbReference>
<keyword evidence="6" id="KW-1185">Reference proteome</keyword>
<sequence>MARVMALVLAAAAVQAVVTPRSAVAADGPSVPLTDIASVGVAGEARTSRPRDEVGEFAKRGDQPEGGASVKPGAGTYGATSLTPSASWDVSPQTGDFSWSYPLRVPPVPGGLQPGLALSYSSSAVDGLTSSTNSQASWIGDGWSMWPGYIERTYVACAESLPGNEWEKPGDLCWKNDNATITFNGSGSALIKDDSTQSWRPKNDDGSRVERLVHPDGVDNGDRERQYWVVTRPDGTRYYFGSKPAAKSTWTVPVFSLKDGELCKGSTYDTSWCNRAYRWNLDKVVDRFGNMLTYQYETETNSYGRNKSKDAAAYTRAGWLTGADYGLRADQDVPAAGRVVFETTDRCVPGSECKLDKPQNLPDVPLGLKCDDAKCKDKWSPTFWTTKRLDKVITKVRRGAELADVDSWTLKHEMPDPGDGERAALWLRSITHTGHAGTTPVTLPEVTFEGVRKPNRASTDSGNAALIRFRMNAIVSESGGVTSIKYRDPDCVGTNLPTKPENNTQLCYPARWAAIGGTERTDYFHKYVVESVSSHDQIASSVPDVVSYEYHDGAAWHGDESDLMTDAKRSWTDFRGFGKVTIRKGSGHDGPKTKTQQVFYRGMHEDRQPGGGKREAWVTDSEGGKEHDWAWLRGTTRESLVFDGDSDRVLSKSITEPTWQGPTATRGELKAYIVRPGVVREYTELEAGPRRETKTQNEYDDRGLPTKVDDLGDLSTPADDTCTRTTYARNTEAWLISLPSRVQSVSVHCGVTPKVPEHVLSDVRNSYDGRTPGEPPLRGTVTTTEQLTDKPGGPDYAVVATGTYDTYGRPLESTDALKRTVKTGYTPATGGPVTQTTLTNPLGHTSTTTLDPAWGLPVKVVDQNQQVTEVAYDALGRTTEVWSPMRKRGKGRGVAYYSYEVRRDGPNVVTTSALGPNGNFTTGKVLYDGLLRQRQTQAPAVGGGRLLTDTRYDSQGRAYRTTQPYFNNAPIDNALWRAADGEVPGATVTEFDGLGRPKTQSFVGGGVRKWTTTTRYGGDRVHVTPPQGGTPSTSIFDAKGQLIELRQYRGEQPAGGFDKTTYTYTPAGKPSTVTDAAGNTWRYHYDLRGRQTKVEDPDKGTTTMVYDEASQLTSTTDARDKTVVNVYDDAGRRRELREGTKTGPKLSEWTYDTAIGGKGLLATATRFSGGNAYTKRVEAYDGLGNAVSWDTIIPAAEKGIAGTYTTSASYNQDGSLRAEVFAKAGSLDAETYNHGYDDAGRPLTAYGNRTEYVTDTQFTRYGELQRLQLGSGGKRTWLSGYLNSDTRRLERMIVDAEVPRPMQADINYTYDDAGNITSIADTPQGQAVDVQCFQHDYLRRLTEAWSQKTTGQCAATPAQDLVGGVAPYWQSFTYDAVGNRLTDTAHTTEGDTTRTYAYPAAGQQQPHTLRSVTTTGPAGQRLDEFGYDKAGNTTDRKLALGGTHRLEWDTQGRMVRNTETQSNLTTDVVYDAAGERLVRRDPTGVTLYLDGQEVRYTNSTALTSVTRYYHHGGQPVAVRVDQALNWLAADHQGTSQFSVNADTMEVNRRRQTPFGAERGPKANFPGEKGFVGGTNDATTGLTHVGVREYDSGTGRFISVDPIINPGDPQQLHGYSYANGSPVTKSDPTGLEPMMEYCKNWPTPDCRNHYYGGKVNDPTLNTAGLEGCKWERTCAAQMGSRMNKNHSPNFKPATGSLTPGIRPVLVFAAVAVTDVVVFAGCTALTAPWTAGASTIACAGIAGAAGGAVSGALSEERNVAQETATGAALGLLTGGAGTLIRSLISKSDSVLTPAVRGCLNSFAGETEVLMADGTSKPISEIQVGDRIANNEPGEDRTRANTVTVVHVTDQDKEFVDLTVSTSAGERTIRSTANHPFYSVTVDDWVHADKLQVGDELTTPGDGRAKVAATRSYTARIQTFNLTVDTVHTYYVLAGSTPVLVHNSNCPVYRTQTSHPDSLRLAIDSNGNVSLSGEGRLYLNMSGDVSHSLQFRGTDGQVLGFDVDSSFVNKVRELALPQRKPRGFTGSAREWNQLRRERPEISDPSVSPGLYGIPTNMLGELMGAIVPGSGRVVR</sequence>
<dbReference type="Pfam" id="PF25023">
    <property type="entry name" value="TEN_YD-shell"/>
    <property type="match status" value="1"/>
</dbReference>
<evidence type="ECO:0000313" key="5">
    <source>
        <dbReference type="EMBL" id="MBP2477737.1"/>
    </source>
</evidence>
<dbReference type="Pfam" id="PF05593">
    <property type="entry name" value="RHS_repeat"/>
    <property type="match status" value="1"/>
</dbReference>
<dbReference type="PANTHER" id="PTHR32305:SF17">
    <property type="entry name" value="TRNA NUCLEASE WAPA"/>
    <property type="match status" value="1"/>
</dbReference>
<feature type="compositionally biased region" description="Basic and acidic residues" evidence="2">
    <location>
        <begin position="46"/>
        <end position="63"/>
    </location>
</feature>
<dbReference type="InterPro" id="IPR022385">
    <property type="entry name" value="Rhs_assc_core"/>
</dbReference>
<dbReference type="CDD" id="cd00081">
    <property type="entry name" value="Hint"/>
    <property type="match status" value="1"/>
</dbReference>
<dbReference type="InterPro" id="IPR056823">
    <property type="entry name" value="TEN-like_YD-shell"/>
</dbReference>
<gene>
    <name evidence="5" type="ORF">JOF53_006609</name>
</gene>
<dbReference type="InterPro" id="IPR006141">
    <property type="entry name" value="Intein_N"/>
</dbReference>
<feature type="compositionally biased region" description="Basic and acidic residues" evidence="2">
    <location>
        <begin position="688"/>
        <end position="710"/>
    </location>
</feature>
<feature type="region of interest" description="Disordered" evidence="2">
    <location>
        <begin position="688"/>
        <end position="717"/>
    </location>
</feature>
<dbReference type="PROSITE" id="PS50817">
    <property type="entry name" value="INTEIN_N_TER"/>
    <property type="match status" value="1"/>
</dbReference>
<organism evidence="5 6">
    <name type="scientific">Crossiella equi</name>
    <dbReference type="NCBI Taxonomy" id="130796"/>
    <lineage>
        <taxon>Bacteria</taxon>
        <taxon>Bacillati</taxon>
        <taxon>Actinomycetota</taxon>
        <taxon>Actinomycetes</taxon>
        <taxon>Pseudonocardiales</taxon>
        <taxon>Pseudonocardiaceae</taxon>
        <taxon>Crossiella</taxon>
    </lineage>
</organism>
<feature type="chain" id="PRO_5045678193" evidence="3">
    <location>
        <begin position="26"/>
        <end position="2071"/>
    </location>
</feature>
<comment type="caution">
    <text evidence="5">The sequence shown here is derived from an EMBL/GenBank/DDBJ whole genome shotgun (WGS) entry which is preliminary data.</text>
</comment>